<keyword evidence="3" id="KW-1185">Reference proteome</keyword>
<dbReference type="GO" id="GO:0005524">
    <property type="term" value="F:ATP binding"/>
    <property type="evidence" value="ECO:0007669"/>
    <property type="project" value="UniProtKB-KW"/>
</dbReference>
<proteinExistence type="predicted"/>
<keyword evidence="2" id="KW-0067">ATP-binding</keyword>
<dbReference type="InterPro" id="IPR051396">
    <property type="entry name" value="Bact_Antivir_Def_Nuclease"/>
</dbReference>
<dbReference type="PANTHER" id="PTHR43581">
    <property type="entry name" value="ATP/GTP PHOSPHATASE"/>
    <property type="match status" value="1"/>
</dbReference>
<evidence type="ECO:0000313" key="3">
    <source>
        <dbReference type="Proteomes" id="UP001163082"/>
    </source>
</evidence>
<dbReference type="PANTHER" id="PTHR43581:SF4">
    <property type="entry name" value="ATP_GTP PHOSPHATASE"/>
    <property type="match status" value="1"/>
</dbReference>
<dbReference type="InterPro" id="IPR027417">
    <property type="entry name" value="P-loop_NTPase"/>
</dbReference>
<evidence type="ECO:0000259" key="1">
    <source>
        <dbReference type="Pfam" id="PF13175"/>
    </source>
</evidence>
<sequence length="630" mass="71034">MKLKRFRVTNFRSVTDSGWIDASDVTALIGENESGKTNLLLPLWKLNPSGGGEISPLDDMPRSRFAEMRKEPERHDFIRCIFELDDAERDLAAKFGIDRNKTETVEVVKDFASRYLWRFSEEPGVNLNNVYEQLDCPEAQDNEEESDAEKDLGPSLHETLSRWLPKFVYYSNYGNLDAQIYLPHVVDNLGRDELGDKEAAKARTLKVLFKLVDLGPEEVLELGRATVVTERVNPQGRAVSVSEKTEAQIQIDDEQLRTRAALLQSASSTLTRSFKDWWKQGDYKFRLHADGYYFRIWVSDDRRPDEIELEHRSTGLQWFLSFFLVFKYESEDTHENAIVLLDEPGHSLHPLAQRDLSAFFDSLSETHQIFFTTHSPFMIDANRLDRVRKVHLDDDGATVASSNLAAGQGKKNDRGAGASYAVHSALNLTVAESLLLGCSPVIVEGPSDQHYLSAIKTILISKGKIQPVGELVFPPSGGAKTAKIIAGILMGRDDTLPFVLLDGDTAGKQAVKSLVEGLYQGSEDRVLSTDEFIDGITNTEIEDLLPAELIVQVMDRIERRAERDFEDVYETGKPIVPQIKNWAKTEGVELRHDWKVQLALGVKTKLLANPDKHIDEKCLSNWVNLFERLA</sequence>
<dbReference type="Gene3D" id="3.40.50.300">
    <property type="entry name" value="P-loop containing nucleotide triphosphate hydrolases"/>
    <property type="match status" value="1"/>
</dbReference>
<keyword evidence="2" id="KW-0547">Nucleotide-binding</keyword>
<dbReference type="RefSeq" id="WP_264428048.1">
    <property type="nucleotide sequence ID" value="NZ_CP080627.1"/>
</dbReference>
<dbReference type="SUPFAM" id="SSF52540">
    <property type="entry name" value="P-loop containing nucleoside triphosphate hydrolases"/>
    <property type="match status" value="1"/>
</dbReference>
<dbReference type="Proteomes" id="UP001163082">
    <property type="component" value="Chromosome"/>
</dbReference>
<gene>
    <name evidence="2" type="ORF">K1Y77_08870</name>
</gene>
<feature type="domain" description="Endonuclease GajA/Old nuclease/RecF-like AAA" evidence="1">
    <location>
        <begin position="1"/>
        <end position="379"/>
    </location>
</feature>
<name>A0ABY6JJL8_9GAMM</name>
<evidence type="ECO:0000313" key="2">
    <source>
        <dbReference type="EMBL" id="UYV17622.1"/>
    </source>
</evidence>
<dbReference type="EMBL" id="CP080627">
    <property type="protein sequence ID" value="UYV17622.1"/>
    <property type="molecule type" value="Genomic_DNA"/>
</dbReference>
<organism evidence="2 3">
    <name type="scientific">Halomonas qaidamensis</name>
    <dbReference type="NCBI Taxonomy" id="2866211"/>
    <lineage>
        <taxon>Bacteria</taxon>
        <taxon>Pseudomonadati</taxon>
        <taxon>Pseudomonadota</taxon>
        <taxon>Gammaproteobacteria</taxon>
        <taxon>Oceanospirillales</taxon>
        <taxon>Halomonadaceae</taxon>
        <taxon>Halomonas</taxon>
    </lineage>
</organism>
<reference evidence="2 3" key="1">
    <citation type="journal article" date="2022" name="Antonie Van Leeuwenhoek">
        <title>Whole genome sequencing of the halophilic Halomonas qaidamensis XH36, a novel species strain with high ectoine production.</title>
        <authorList>
            <person name="Zhang T."/>
            <person name="Cui T."/>
            <person name="Cao Y."/>
            <person name="Li Y."/>
            <person name="Li F."/>
            <person name="Zhu D."/>
            <person name="Xing J."/>
        </authorList>
    </citation>
    <scope>NUCLEOTIDE SEQUENCE [LARGE SCALE GENOMIC DNA]</scope>
    <source>
        <strain evidence="2 3">XH36</strain>
    </source>
</reference>
<dbReference type="InterPro" id="IPR041685">
    <property type="entry name" value="AAA_GajA/Old/RecF-like"/>
</dbReference>
<dbReference type="Pfam" id="PF13175">
    <property type="entry name" value="AAA_15"/>
    <property type="match status" value="1"/>
</dbReference>
<protein>
    <submittedName>
        <fullName evidence="2">ATP-binding protein</fullName>
    </submittedName>
</protein>
<accession>A0ABY6JJL8</accession>